<dbReference type="PROSITE" id="PS50825">
    <property type="entry name" value="HYR"/>
    <property type="match status" value="1"/>
</dbReference>
<accession>A0A1M5GVT5</accession>
<evidence type="ECO:0000256" key="1">
    <source>
        <dbReference type="ARBA" id="ARBA00022737"/>
    </source>
</evidence>
<organism evidence="3 4">
    <name type="scientific">Flavisolibacter ginsengisoli DSM 18119</name>
    <dbReference type="NCBI Taxonomy" id="1121884"/>
    <lineage>
        <taxon>Bacteria</taxon>
        <taxon>Pseudomonadati</taxon>
        <taxon>Bacteroidota</taxon>
        <taxon>Chitinophagia</taxon>
        <taxon>Chitinophagales</taxon>
        <taxon>Chitinophagaceae</taxon>
        <taxon>Flavisolibacter</taxon>
    </lineage>
</organism>
<dbReference type="AlphaFoldDB" id="A0A1M5GVT5"/>
<dbReference type="InterPro" id="IPR003410">
    <property type="entry name" value="HYR_dom"/>
</dbReference>
<keyword evidence="1" id="KW-0677">Repeat</keyword>
<gene>
    <name evidence="3" type="ORF">SAMN02745131_04233</name>
</gene>
<name>A0A1M5GVT5_9BACT</name>
<dbReference type="STRING" id="1121884.SAMN02745131_04233"/>
<feature type="domain" description="HYR" evidence="2">
    <location>
        <begin position="113"/>
        <end position="207"/>
    </location>
</feature>
<keyword evidence="4" id="KW-1185">Reference proteome</keyword>
<protein>
    <recommendedName>
        <fullName evidence="2">HYR domain-containing protein</fullName>
    </recommendedName>
</protein>
<evidence type="ECO:0000313" key="4">
    <source>
        <dbReference type="Proteomes" id="UP000184048"/>
    </source>
</evidence>
<proteinExistence type="predicted"/>
<dbReference type="Proteomes" id="UP000184048">
    <property type="component" value="Unassembled WGS sequence"/>
</dbReference>
<evidence type="ECO:0000259" key="2">
    <source>
        <dbReference type="PROSITE" id="PS50825"/>
    </source>
</evidence>
<dbReference type="EMBL" id="FQUU01000051">
    <property type="protein sequence ID" value="SHG07808.1"/>
    <property type="molecule type" value="Genomic_DNA"/>
</dbReference>
<evidence type="ECO:0000313" key="3">
    <source>
        <dbReference type="EMBL" id="SHG07808.1"/>
    </source>
</evidence>
<dbReference type="RefSeq" id="WP_175546138.1">
    <property type="nucleotide sequence ID" value="NZ_FQUU01000051.1"/>
</dbReference>
<feature type="non-terminal residue" evidence="3">
    <location>
        <position position="1"/>
    </location>
</feature>
<sequence length="216" mass="21710">AACGGTAAGSAGTGACGQSNPVSVVVFPTAPAAPLAPGCGAITITPPPSVPGFNIQYSFDDGTTWDKPIPTADNCDGYKIRARYVTAADCGSTIAGTAGSGACGASPATTRKVDNTKPEVKCPIVDPICVISTNTYTIPPLIASDNCTAPDKLTITYTIGGATNTRPPGTGLDASGIFNVGVSIITWTVVDECGNSNTCTTQVTINPKPAPTIYHN</sequence>
<reference evidence="3 4" key="1">
    <citation type="submission" date="2016-11" db="EMBL/GenBank/DDBJ databases">
        <authorList>
            <person name="Jaros S."/>
            <person name="Januszkiewicz K."/>
            <person name="Wedrychowicz H."/>
        </authorList>
    </citation>
    <scope>NUCLEOTIDE SEQUENCE [LARGE SCALE GENOMIC DNA]</scope>
    <source>
        <strain evidence="3 4">DSM 18119</strain>
    </source>
</reference>